<protein>
    <recommendedName>
        <fullName evidence="1">PPM-type phosphatase domain-containing protein</fullName>
    </recommendedName>
</protein>
<dbReference type="InterPro" id="IPR001932">
    <property type="entry name" value="PPM-type_phosphatase-like_dom"/>
</dbReference>
<evidence type="ECO:0000259" key="1">
    <source>
        <dbReference type="PROSITE" id="PS51746"/>
    </source>
</evidence>
<name>A0AAD5XJ36_9FUNG</name>
<dbReference type="GO" id="GO:0004741">
    <property type="term" value="F:[pyruvate dehydrogenase (acetyl-transferring)]-phosphatase activity"/>
    <property type="evidence" value="ECO:0007669"/>
    <property type="project" value="TreeGrafter"/>
</dbReference>
<organism evidence="2 3">
    <name type="scientific">Physocladia obscura</name>
    <dbReference type="NCBI Taxonomy" id="109957"/>
    <lineage>
        <taxon>Eukaryota</taxon>
        <taxon>Fungi</taxon>
        <taxon>Fungi incertae sedis</taxon>
        <taxon>Chytridiomycota</taxon>
        <taxon>Chytridiomycota incertae sedis</taxon>
        <taxon>Chytridiomycetes</taxon>
        <taxon>Chytridiales</taxon>
        <taxon>Chytriomycetaceae</taxon>
        <taxon>Physocladia</taxon>
    </lineage>
</organism>
<dbReference type="CDD" id="cd00143">
    <property type="entry name" value="PP2Cc"/>
    <property type="match status" value="1"/>
</dbReference>
<dbReference type="PROSITE" id="PS51746">
    <property type="entry name" value="PPM_2"/>
    <property type="match status" value="1"/>
</dbReference>
<dbReference type="SUPFAM" id="SSF81606">
    <property type="entry name" value="PP2C-like"/>
    <property type="match status" value="1"/>
</dbReference>
<evidence type="ECO:0000313" key="3">
    <source>
        <dbReference type="Proteomes" id="UP001211907"/>
    </source>
</evidence>
<dbReference type="EMBL" id="JADGJH010000219">
    <property type="protein sequence ID" value="KAJ3133399.1"/>
    <property type="molecule type" value="Genomic_DNA"/>
</dbReference>
<feature type="domain" description="PPM-type phosphatase" evidence="1">
    <location>
        <begin position="143"/>
        <end position="514"/>
    </location>
</feature>
<dbReference type="PANTHER" id="PTHR13832">
    <property type="entry name" value="PROTEIN PHOSPHATASE 2C"/>
    <property type="match status" value="1"/>
</dbReference>
<accession>A0AAD5XJ36</accession>
<evidence type="ECO:0000313" key="2">
    <source>
        <dbReference type="EMBL" id="KAJ3133399.1"/>
    </source>
</evidence>
<comment type="caution">
    <text evidence="2">The sequence shown here is derived from an EMBL/GenBank/DDBJ whole genome shotgun (WGS) entry which is preliminary data.</text>
</comment>
<dbReference type="AlphaFoldDB" id="A0AAD5XJ36"/>
<dbReference type="Gene3D" id="3.60.40.10">
    <property type="entry name" value="PPM-type phosphatase domain"/>
    <property type="match status" value="1"/>
</dbReference>
<dbReference type="InterPro" id="IPR036457">
    <property type="entry name" value="PPM-type-like_dom_sf"/>
</dbReference>
<keyword evidence="3" id="KW-1185">Reference proteome</keyword>
<proteinExistence type="predicted"/>
<dbReference type="SMART" id="SM00332">
    <property type="entry name" value="PP2Cc"/>
    <property type="match status" value="1"/>
</dbReference>
<reference evidence="2" key="1">
    <citation type="submission" date="2020-05" db="EMBL/GenBank/DDBJ databases">
        <title>Phylogenomic resolution of chytrid fungi.</title>
        <authorList>
            <person name="Stajich J.E."/>
            <person name="Amses K."/>
            <person name="Simmons R."/>
            <person name="Seto K."/>
            <person name="Myers J."/>
            <person name="Bonds A."/>
            <person name="Quandt C.A."/>
            <person name="Barry K."/>
            <person name="Liu P."/>
            <person name="Grigoriev I."/>
            <person name="Longcore J.E."/>
            <person name="James T.Y."/>
        </authorList>
    </citation>
    <scope>NUCLEOTIDE SEQUENCE</scope>
    <source>
        <strain evidence="2">JEL0513</strain>
    </source>
</reference>
<dbReference type="Pfam" id="PF00481">
    <property type="entry name" value="PP2C"/>
    <property type="match status" value="1"/>
</dbReference>
<dbReference type="GO" id="GO:0005739">
    <property type="term" value="C:mitochondrion"/>
    <property type="evidence" value="ECO:0007669"/>
    <property type="project" value="TreeGrafter"/>
</dbReference>
<dbReference type="InterPro" id="IPR015655">
    <property type="entry name" value="PP2C"/>
</dbReference>
<dbReference type="Proteomes" id="UP001211907">
    <property type="component" value="Unassembled WGS sequence"/>
</dbReference>
<sequence length="568" mass="61529">MRLQATGSTQIACAQLEIQTRRTAVSAVKPILALPITSTLALSSPSTLRLHAKFSQRRFASEALPNKASPKSNGISSSVVSLGALVGISAVAYTLFQRKEKDAETEKSEKKSALDVDTVLADASNSIILSNTGSVALPKTVARVDSATVASNNPSEDRSRHYHFVLPGNKPAQLFLVLDGHGGFQCVDIVAEYLGPYIAKEVSDATWTLFGSEVPDRKTAIQKAITRAFERLDNDILNGAFLEITPTKSESVESQKANLAARIRQALAGSCALATLVDGEDVYVAGAGDCRAILGTRRDDGKFTAIDLSRDHNPENPLERAKILSEHPEQTDAEIFKPHAVWQEDGFIRLLGYIAITRAFGDAQFKLPSDLISKLPPGSFKTNVEGSSSPPYMTASPVVTHHKIDLDVSSTEDLFLIMASDGLTGSLSSEEAVQVVNGFLQTKQVIPESTYKVFSEDPLASNRWELLKDDNAASLLIRNAYGGKDATKVAETLAVPFPESRNIRDDITVKVIFFGKNTRDSESVLDVDKLNELVAASASNALDPIDFSLAKQKTHLLPHWIKWLDANK</sequence>
<dbReference type="PANTHER" id="PTHR13832:SF792">
    <property type="entry name" value="GM14286P"/>
    <property type="match status" value="1"/>
</dbReference>
<gene>
    <name evidence="2" type="ORF">HK100_004427</name>
</gene>